<keyword evidence="2" id="KW-0378">Hydrolase</keyword>
<accession>A0A109JS84</accession>
<feature type="domain" description="PDZ" evidence="4">
    <location>
        <begin position="45"/>
        <end position="115"/>
    </location>
</feature>
<dbReference type="RefSeq" id="WP_245307487.1">
    <property type="nucleotide sequence ID" value="NZ_LNCD01000063.1"/>
</dbReference>
<name>A0A109JS84_9HYPH</name>
<evidence type="ECO:0000256" key="1">
    <source>
        <dbReference type="ARBA" id="ARBA00010541"/>
    </source>
</evidence>
<dbReference type="Proteomes" id="UP000068164">
    <property type="component" value="Unassembled WGS sequence"/>
</dbReference>
<protein>
    <recommendedName>
        <fullName evidence="4">PDZ domain-containing protein</fullName>
    </recommendedName>
</protein>
<dbReference type="PROSITE" id="PS50106">
    <property type="entry name" value="PDZ"/>
    <property type="match status" value="2"/>
</dbReference>
<dbReference type="PANTHER" id="PTHR22939:SF129">
    <property type="entry name" value="SERINE PROTEASE HTRA2, MITOCHONDRIAL"/>
    <property type="match status" value="1"/>
</dbReference>
<dbReference type="EMBL" id="LNCD01000063">
    <property type="protein sequence ID" value="KWV53984.1"/>
    <property type="molecule type" value="Genomic_DNA"/>
</dbReference>
<dbReference type="Pfam" id="PF13180">
    <property type="entry name" value="PDZ_2"/>
    <property type="match status" value="2"/>
</dbReference>
<keyword evidence="2" id="KW-0720">Serine protease</keyword>
<feature type="chain" id="PRO_5007137138" description="PDZ domain-containing protein" evidence="3">
    <location>
        <begin position="35"/>
        <end position="271"/>
    </location>
</feature>
<dbReference type="Gene3D" id="2.30.42.10">
    <property type="match status" value="2"/>
</dbReference>
<feature type="signal peptide" evidence="3">
    <location>
        <begin position="1"/>
        <end position="34"/>
    </location>
</feature>
<feature type="domain" description="PDZ" evidence="4">
    <location>
        <begin position="159"/>
        <end position="259"/>
    </location>
</feature>
<evidence type="ECO:0000313" key="6">
    <source>
        <dbReference type="Proteomes" id="UP000068164"/>
    </source>
</evidence>
<dbReference type="SMART" id="SM00228">
    <property type="entry name" value="PDZ"/>
    <property type="match status" value="2"/>
</dbReference>
<evidence type="ECO:0000259" key="4">
    <source>
        <dbReference type="PROSITE" id="PS50106"/>
    </source>
</evidence>
<dbReference type="InterPro" id="IPR001478">
    <property type="entry name" value="PDZ"/>
</dbReference>
<dbReference type="AlphaFoldDB" id="A0A109JS84"/>
<comment type="caution">
    <text evidence="5">The sequence shown here is derived from an EMBL/GenBank/DDBJ whole genome shotgun (WGS) entry which is preliminary data.</text>
</comment>
<dbReference type="SUPFAM" id="SSF50156">
    <property type="entry name" value="PDZ domain-like"/>
    <property type="match status" value="2"/>
</dbReference>
<proteinExistence type="inferred from homology"/>
<keyword evidence="6" id="KW-1185">Reference proteome</keyword>
<evidence type="ECO:0000256" key="3">
    <source>
        <dbReference type="SAM" id="SignalP"/>
    </source>
</evidence>
<comment type="similarity">
    <text evidence="1">Belongs to the peptidase S1C family.</text>
</comment>
<sequence length="271" mass="27504">MTSIVNRRRTAALLGVAIMIGAASISLETSSAFAASAIPADQAKVVVANSQNAGSVDHGYLGVQIQPVTQEVANAIDLANPAGALVANVSKDSPAARAGIKQGDAITAVGEKPVSTPKDLSQLVADLTPGDKKTVTVWRFGKSVDLTVEIGSSDDGMAKLAAPKGSEQAIPAGPRIGVALVDLTPEVRERLDLSQDVQGAVVANVSPDKPAASAGLKAGDVILSVNDKTIQNASGAKNAVADVAKAKKKSVLLLIQRGNNTTFVAVPFTTA</sequence>
<reference evidence="5 6" key="1">
    <citation type="submission" date="2015-11" db="EMBL/GenBank/DDBJ databases">
        <title>Draft Genome Sequence of the Strain BR 10423 (Rhizobium sp.) isolated from nodules of Mimosa pudica.</title>
        <authorList>
            <person name="Barauna A.C."/>
            <person name="Zilli J.E."/>
            <person name="Simoes-Araujo J.L."/>
            <person name="Reis V.M."/>
            <person name="James E.K."/>
            <person name="Reis F.B.Jr."/>
            <person name="Rouws L.F."/>
            <person name="Passos S.R."/>
            <person name="Gois S.R."/>
        </authorList>
    </citation>
    <scope>NUCLEOTIDE SEQUENCE [LARGE SCALE GENOMIC DNA]</scope>
    <source>
        <strain evidence="5 6">BR10423</strain>
    </source>
</reference>
<gene>
    <name evidence="5" type="ORF">AS026_02945</name>
</gene>
<keyword evidence="3" id="KW-0732">Signal</keyword>
<dbReference type="PANTHER" id="PTHR22939">
    <property type="entry name" value="SERINE PROTEASE FAMILY S1C HTRA-RELATED"/>
    <property type="match status" value="1"/>
</dbReference>
<dbReference type="CDD" id="cd10839">
    <property type="entry name" value="cpPDZ1_DegP-like"/>
    <property type="match status" value="1"/>
</dbReference>
<evidence type="ECO:0000313" key="5">
    <source>
        <dbReference type="EMBL" id="KWV53984.1"/>
    </source>
</evidence>
<evidence type="ECO:0000256" key="2">
    <source>
        <dbReference type="ARBA" id="ARBA00022825"/>
    </source>
</evidence>
<dbReference type="InterPro" id="IPR036034">
    <property type="entry name" value="PDZ_sf"/>
</dbReference>
<organism evidence="5 6">
    <name type="scientific">Rhizobium altiplani</name>
    <dbReference type="NCBI Taxonomy" id="1864509"/>
    <lineage>
        <taxon>Bacteria</taxon>
        <taxon>Pseudomonadati</taxon>
        <taxon>Pseudomonadota</taxon>
        <taxon>Alphaproteobacteria</taxon>
        <taxon>Hyphomicrobiales</taxon>
        <taxon>Rhizobiaceae</taxon>
        <taxon>Rhizobium/Agrobacterium group</taxon>
        <taxon>Rhizobium</taxon>
    </lineage>
</organism>
<keyword evidence="2" id="KW-0645">Protease</keyword>